<organism evidence="2">
    <name type="scientific">Mycobacterium xenopi 4042</name>
    <dbReference type="NCBI Taxonomy" id="1299334"/>
    <lineage>
        <taxon>Bacteria</taxon>
        <taxon>Bacillati</taxon>
        <taxon>Actinomycetota</taxon>
        <taxon>Actinomycetes</taxon>
        <taxon>Mycobacteriales</taxon>
        <taxon>Mycobacteriaceae</taxon>
        <taxon>Mycobacterium</taxon>
    </lineage>
</organism>
<gene>
    <name evidence="2" type="ORF">I553_3858</name>
</gene>
<reference evidence="2" key="1">
    <citation type="submission" date="2014-01" db="EMBL/GenBank/DDBJ databases">
        <authorList>
            <person name="Brown-Elliot B."/>
            <person name="Wallace R."/>
            <person name="Lenaerts A."/>
            <person name="Ordway D."/>
            <person name="DeGroote M.A."/>
            <person name="Parker T."/>
            <person name="Sizemore C."/>
            <person name="Tallon L.J."/>
            <person name="Sadzewicz L.K."/>
            <person name="Sengamalay N."/>
            <person name="Fraser C.M."/>
            <person name="Hine E."/>
            <person name="Shefchek K.A."/>
            <person name="Das S.P."/>
            <person name="Tettelin H."/>
        </authorList>
    </citation>
    <scope>NUCLEOTIDE SEQUENCE [LARGE SCALE GENOMIC DNA]</scope>
    <source>
        <strain evidence="2">4042</strain>
    </source>
</reference>
<name>X8AME4_MYCXE</name>
<accession>X8AME4</accession>
<proteinExistence type="predicted"/>
<dbReference type="EMBL" id="JAOB01000048">
    <property type="protein sequence ID" value="EUA33077.1"/>
    <property type="molecule type" value="Genomic_DNA"/>
</dbReference>
<evidence type="ECO:0000313" key="2">
    <source>
        <dbReference type="EMBL" id="EUA33077.1"/>
    </source>
</evidence>
<dbReference type="AlphaFoldDB" id="X8AME4"/>
<protein>
    <submittedName>
        <fullName evidence="2">Uncharacterized protein</fullName>
    </submittedName>
</protein>
<evidence type="ECO:0000256" key="1">
    <source>
        <dbReference type="SAM" id="MobiDB-lite"/>
    </source>
</evidence>
<comment type="caution">
    <text evidence="2">The sequence shown here is derived from an EMBL/GenBank/DDBJ whole genome shotgun (WGS) entry which is preliminary data.</text>
</comment>
<feature type="region of interest" description="Disordered" evidence="1">
    <location>
        <begin position="1"/>
        <end position="22"/>
    </location>
</feature>
<sequence>MADDLDAADPKAEKSSPPRRRPLWACCWIGGLGGFYDGQPHMRGDQPAVGVRL</sequence>
<dbReference type="PATRIC" id="fig|1299334.3.peg.5345"/>